<dbReference type="EMBL" id="JAUFPT010000012">
    <property type="protein sequence ID" value="MDN3569956.1"/>
    <property type="molecule type" value="Genomic_DNA"/>
</dbReference>
<evidence type="ECO:0000313" key="1">
    <source>
        <dbReference type="EMBL" id="MDN3569956.1"/>
    </source>
</evidence>
<accession>A0ABT8AKB8</accession>
<keyword evidence="2" id="KW-1185">Reference proteome</keyword>
<gene>
    <name evidence="1" type="ORF">QWZ18_04860</name>
</gene>
<name>A0ABT8AKB8_9HYPH</name>
<protein>
    <submittedName>
        <fullName evidence="1">Uncharacterized protein</fullName>
    </submittedName>
</protein>
<sequence>MTALLVSALVAAVAANVALVPFVADRLGAQSNGPVATGALKASNENLQAVTKLAA</sequence>
<dbReference type="Proteomes" id="UP001244297">
    <property type="component" value="Unassembled WGS sequence"/>
</dbReference>
<reference evidence="2" key="1">
    <citation type="journal article" date="2019" name="Int. J. Syst. Evol. Microbiol.">
        <title>The Global Catalogue of Microorganisms (GCM) 10K type strain sequencing project: providing services to taxonomists for standard genome sequencing and annotation.</title>
        <authorList>
            <consortium name="The Broad Institute Genomics Platform"/>
            <consortium name="The Broad Institute Genome Sequencing Center for Infectious Disease"/>
            <person name="Wu L."/>
            <person name="Ma J."/>
        </authorList>
    </citation>
    <scope>NUCLEOTIDE SEQUENCE [LARGE SCALE GENOMIC DNA]</scope>
    <source>
        <strain evidence="2">CECT 7806</strain>
    </source>
</reference>
<dbReference type="RefSeq" id="WP_238292923.1">
    <property type="nucleotide sequence ID" value="NZ_BPQS01000061.1"/>
</dbReference>
<organism evidence="1 2">
    <name type="scientific">Methylobacterium longum</name>
    <dbReference type="NCBI Taxonomy" id="767694"/>
    <lineage>
        <taxon>Bacteria</taxon>
        <taxon>Pseudomonadati</taxon>
        <taxon>Pseudomonadota</taxon>
        <taxon>Alphaproteobacteria</taxon>
        <taxon>Hyphomicrobiales</taxon>
        <taxon>Methylobacteriaceae</taxon>
        <taxon>Methylobacterium</taxon>
    </lineage>
</organism>
<evidence type="ECO:0000313" key="2">
    <source>
        <dbReference type="Proteomes" id="UP001244297"/>
    </source>
</evidence>
<comment type="caution">
    <text evidence="1">The sequence shown here is derived from an EMBL/GenBank/DDBJ whole genome shotgun (WGS) entry which is preliminary data.</text>
</comment>
<proteinExistence type="predicted"/>